<reference evidence="2" key="1">
    <citation type="journal article" date="2018" name="Sci. Rep.">
        <title>Lignite coal burning seam in the remote Altai Mountains harbors a hydrogen-driven thermophilic microbial community.</title>
        <authorList>
            <person name="Kadnikov V.V."/>
            <person name="Mardanov A.V."/>
            <person name="Ivasenko D.A."/>
            <person name="Antsiferov D.V."/>
            <person name="Beletsky A.V."/>
            <person name="Karnachuk O.V."/>
            <person name="Ravin N.V."/>
        </authorList>
    </citation>
    <scope>NUCLEOTIDE SEQUENCE [LARGE SCALE GENOMIC DNA]</scope>
</reference>
<dbReference type="Pfam" id="PF01547">
    <property type="entry name" value="SBP_bac_1"/>
    <property type="match status" value="1"/>
</dbReference>
<proteinExistence type="predicted"/>
<dbReference type="PROSITE" id="PS51257">
    <property type="entry name" value="PROKAR_LIPOPROTEIN"/>
    <property type="match status" value="1"/>
</dbReference>
<sequence>MMYNRLLKIKPLLMLLFLAMLVLIVGCGKNDSANNSTDKGQVKLVFQNIYPDETATNHKVMKKIVNAYMDQHPDVRIDLDSLNIDQQKLKLKTQASGKNLPDIFVVNASAQMKPFVDEGLLAPLDDMLDKNTLRQTFQEGILNYYTFDGKTYALPDGNNIGVMYYNKQIFSDLGLTPPQTFTELIDAVKKIKSEGIIPIAIAEKETWTGSILFMNIVLRTNNGPGFLDDVIAGKKTFHDPAFIEAIEAFEELVDAGAFQEGATTTEYAEAETLFRTGQAAMYYMGTWATSGMETSDHKDYIDVFPFPTVHGKGNVRDFMLAPGSAFAIAQNSPHLEQAKDFLNYFMLQWPKENFEMKAAVGLAQHVDGDFQKAGYSDISINVLNLFQTVQGGDLAFDNTMKPDVAQVHLKAIQRLFVEKVSPQDIADEHQKAFEKSYAQ</sequence>
<accession>A0A2R6XXV7</accession>
<dbReference type="EMBL" id="PEBX01000153">
    <property type="protein sequence ID" value="PTQ55261.1"/>
    <property type="molecule type" value="Genomic_DNA"/>
</dbReference>
<dbReference type="Gene3D" id="3.40.190.10">
    <property type="entry name" value="Periplasmic binding protein-like II"/>
    <property type="match status" value="2"/>
</dbReference>
<dbReference type="Proteomes" id="UP000244338">
    <property type="component" value="Unassembled WGS sequence"/>
</dbReference>
<protein>
    <submittedName>
        <fullName evidence="1">Xylose ABC transporter, substrate-binding component</fullName>
    </submittedName>
</protein>
<gene>
    <name evidence="1" type="ORF">BSOLF_2692</name>
</gene>
<dbReference type="SUPFAM" id="SSF53850">
    <property type="entry name" value="Periplasmic binding protein-like II"/>
    <property type="match status" value="1"/>
</dbReference>
<evidence type="ECO:0000313" key="1">
    <source>
        <dbReference type="EMBL" id="PTQ55261.1"/>
    </source>
</evidence>
<dbReference type="InterPro" id="IPR050490">
    <property type="entry name" value="Bact_solute-bd_prot1"/>
</dbReference>
<dbReference type="InterPro" id="IPR006059">
    <property type="entry name" value="SBP"/>
</dbReference>
<dbReference type="PANTHER" id="PTHR43649">
    <property type="entry name" value="ARABINOSE-BINDING PROTEIN-RELATED"/>
    <property type="match status" value="1"/>
</dbReference>
<name>A0A2R6XXV7_9BACL</name>
<comment type="caution">
    <text evidence="1">The sequence shown here is derived from an EMBL/GenBank/DDBJ whole genome shotgun (WGS) entry which is preliminary data.</text>
</comment>
<evidence type="ECO:0000313" key="2">
    <source>
        <dbReference type="Proteomes" id="UP000244338"/>
    </source>
</evidence>
<dbReference type="AlphaFoldDB" id="A0A2R6XXV7"/>
<organism evidence="1 2">
    <name type="scientific">Candidatus Carbonibacillus altaicus</name>
    <dbReference type="NCBI Taxonomy" id="2163959"/>
    <lineage>
        <taxon>Bacteria</taxon>
        <taxon>Bacillati</taxon>
        <taxon>Bacillota</taxon>
        <taxon>Bacilli</taxon>
        <taxon>Bacillales</taxon>
        <taxon>Candidatus Carbonibacillus</taxon>
    </lineage>
</organism>